<dbReference type="Gene3D" id="1.10.10.10">
    <property type="entry name" value="Winged helix-like DNA-binding domain superfamily/Winged helix DNA-binding domain"/>
    <property type="match status" value="1"/>
</dbReference>
<comment type="similarity">
    <text evidence="1">Belongs to the LysR transcriptional regulatory family.</text>
</comment>
<dbReference type="InterPro" id="IPR036390">
    <property type="entry name" value="WH_DNA-bd_sf"/>
</dbReference>
<dbReference type="SUPFAM" id="SSF53850">
    <property type="entry name" value="Periplasmic binding protein-like II"/>
    <property type="match status" value="1"/>
</dbReference>
<dbReference type="SUPFAM" id="SSF46785">
    <property type="entry name" value="Winged helix' DNA-binding domain"/>
    <property type="match status" value="1"/>
</dbReference>
<name>A0A7G9S0W7_9FIRM</name>
<keyword evidence="3" id="KW-0238">DNA-binding</keyword>
<dbReference type="AlphaFoldDB" id="A0A7G9S0W7"/>
<dbReference type="PANTHER" id="PTHR30126">
    <property type="entry name" value="HTH-TYPE TRANSCRIPTIONAL REGULATOR"/>
    <property type="match status" value="1"/>
</dbReference>
<evidence type="ECO:0000259" key="5">
    <source>
        <dbReference type="PROSITE" id="PS50931"/>
    </source>
</evidence>
<evidence type="ECO:0000313" key="7">
    <source>
        <dbReference type="Proteomes" id="UP000515928"/>
    </source>
</evidence>
<keyword evidence="4" id="KW-0804">Transcription</keyword>
<accession>A0A7G9S0W7</accession>
<gene>
    <name evidence="6" type="ORF">H9L01_03785</name>
</gene>
<dbReference type="Pfam" id="PF03466">
    <property type="entry name" value="LysR_substrate"/>
    <property type="match status" value="1"/>
</dbReference>
<dbReference type="CDD" id="cd05466">
    <property type="entry name" value="PBP2_LTTR_substrate"/>
    <property type="match status" value="1"/>
</dbReference>
<dbReference type="InterPro" id="IPR000847">
    <property type="entry name" value="LysR_HTH_N"/>
</dbReference>
<evidence type="ECO:0000256" key="3">
    <source>
        <dbReference type="ARBA" id="ARBA00023125"/>
    </source>
</evidence>
<dbReference type="GO" id="GO:0003700">
    <property type="term" value="F:DNA-binding transcription factor activity"/>
    <property type="evidence" value="ECO:0007669"/>
    <property type="project" value="InterPro"/>
</dbReference>
<evidence type="ECO:0000256" key="1">
    <source>
        <dbReference type="ARBA" id="ARBA00009437"/>
    </source>
</evidence>
<dbReference type="Gene3D" id="3.40.190.290">
    <property type="match status" value="1"/>
</dbReference>
<evidence type="ECO:0000256" key="4">
    <source>
        <dbReference type="ARBA" id="ARBA00023163"/>
    </source>
</evidence>
<dbReference type="Pfam" id="PF00126">
    <property type="entry name" value="HTH_1"/>
    <property type="match status" value="1"/>
</dbReference>
<dbReference type="PRINTS" id="PR00039">
    <property type="entry name" value="HTHLYSR"/>
</dbReference>
<dbReference type="RefSeq" id="WP_187534692.1">
    <property type="nucleotide sequence ID" value="NZ_CBCSHU010000013.1"/>
</dbReference>
<keyword evidence="2" id="KW-0805">Transcription regulation</keyword>
<dbReference type="KEGG" id="eio:H9L01_03785"/>
<dbReference type="InterPro" id="IPR036388">
    <property type="entry name" value="WH-like_DNA-bd_sf"/>
</dbReference>
<dbReference type="GO" id="GO:0000976">
    <property type="term" value="F:transcription cis-regulatory region binding"/>
    <property type="evidence" value="ECO:0007669"/>
    <property type="project" value="TreeGrafter"/>
</dbReference>
<dbReference type="FunFam" id="1.10.10.10:FF:000001">
    <property type="entry name" value="LysR family transcriptional regulator"/>
    <property type="match status" value="1"/>
</dbReference>
<evidence type="ECO:0000256" key="2">
    <source>
        <dbReference type="ARBA" id="ARBA00023015"/>
    </source>
</evidence>
<keyword evidence="7" id="KW-1185">Reference proteome</keyword>
<feature type="domain" description="HTH lysR-type" evidence="5">
    <location>
        <begin position="1"/>
        <end position="58"/>
    </location>
</feature>
<dbReference type="PANTHER" id="PTHR30126:SF40">
    <property type="entry name" value="HTH-TYPE TRANSCRIPTIONAL REGULATOR GLTR"/>
    <property type="match status" value="1"/>
</dbReference>
<reference evidence="6 7" key="1">
    <citation type="submission" date="2020-08" db="EMBL/GenBank/DDBJ databases">
        <title>Genome sequence of Erysipelothrix inopinata DSM 15511T.</title>
        <authorList>
            <person name="Hyun D.-W."/>
            <person name="Bae J.-W."/>
        </authorList>
    </citation>
    <scope>NUCLEOTIDE SEQUENCE [LARGE SCALE GENOMIC DNA]</scope>
    <source>
        <strain evidence="6 7">DSM 15511</strain>
    </source>
</reference>
<dbReference type="PROSITE" id="PS50931">
    <property type="entry name" value="HTH_LYSR"/>
    <property type="match status" value="1"/>
</dbReference>
<protein>
    <submittedName>
        <fullName evidence="6">LysR family transcriptional regulator</fullName>
    </submittedName>
</protein>
<dbReference type="InterPro" id="IPR005119">
    <property type="entry name" value="LysR_subst-bd"/>
</dbReference>
<dbReference type="EMBL" id="CP060715">
    <property type="protein sequence ID" value="QNN61492.1"/>
    <property type="molecule type" value="Genomic_DNA"/>
</dbReference>
<dbReference type="Proteomes" id="UP000515928">
    <property type="component" value="Chromosome"/>
</dbReference>
<proteinExistence type="inferred from homology"/>
<sequence>MEIRHFKTFIRVVEKQSFSKAAESLGYTQAAVTIQIKQMEDELNMKLFDRINNQIYLTDNGEAYIHYANAVIRTFDEAVNFKSEMSYHSTIRVGTVGSLATAQFPEIIKQFHQIHPHVEIKLVVSKTPNLIDMLNRNEIDLVYTLDHMVYGQELTRVLEKKEKIVFVSNDESLTPHNNYSLKELSRIPFLLTEKGEAYRFDLERYLAEQHLILTSVLEVGNIDVIINVLLKGMGIALLPYFSVNNLIEEGKLFEVDCKIPTIIMYSQLFHHEKKYITQPLASLTNLIDKINK</sequence>
<evidence type="ECO:0000313" key="6">
    <source>
        <dbReference type="EMBL" id="QNN61492.1"/>
    </source>
</evidence>
<organism evidence="6 7">
    <name type="scientific">Erysipelothrix inopinata</name>
    <dbReference type="NCBI Taxonomy" id="225084"/>
    <lineage>
        <taxon>Bacteria</taxon>
        <taxon>Bacillati</taxon>
        <taxon>Bacillota</taxon>
        <taxon>Erysipelotrichia</taxon>
        <taxon>Erysipelotrichales</taxon>
        <taxon>Erysipelotrichaceae</taxon>
        <taxon>Erysipelothrix</taxon>
    </lineage>
</organism>